<proteinExistence type="inferred from homology"/>
<dbReference type="EMBL" id="JAUZQC010000003">
    <property type="protein sequence ID" value="KAK5874175.1"/>
    <property type="molecule type" value="Genomic_DNA"/>
</dbReference>
<dbReference type="GO" id="GO:0007165">
    <property type="term" value="P:signal transduction"/>
    <property type="evidence" value="ECO:0007669"/>
    <property type="project" value="InterPro"/>
</dbReference>
<dbReference type="Pfam" id="PF01582">
    <property type="entry name" value="TIR"/>
    <property type="match status" value="2"/>
</dbReference>
<gene>
    <name evidence="10" type="ORF">PBY51_019148</name>
</gene>
<feature type="domain" description="Ig-like" evidence="9">
    <location>
        <begin position="732"/>
        <end position="837"/>
    </location>
</feature>
<evidence type="ECO:0000256" key="6">
    <source>
        <dbReference type="ARBA" id="ARBA00023319"/>
    </source>
</evidence>
<dbReference type="Gene3D" id="3.40.50.10140">
    <property type="entry name" value="Toll/interleukin-1 receptor homology (TIR) domain"/>
    <property type="match status" value="2"/>
</dbReference>
<keyword evidence="3" id="KW-0520">NAD</keyword>
<dbReference type="SMART" id="SM00409">
    <property type="entry name" value="IG"/>
    <property type="match status" value="4"/>
</dbReference>
<dbReference type="InterPro" id="IPR000157">
    <property type="entry name" value="TIR_dom"/>
</dbReference>
<feature type="transmembrane region" description="Helical" evidence="7">
    <location>
        <begin position="358"/>
        <end position="380"/>
    </location>
</feature>
<dbReference type="PANTHER" id="PTHR11890">
    <property type="entry name" value="INTERLEUKIN-1 RECEPTOR FAMILY MEMBER"/>
    <property type="match status" value="1"/>
</dbReference>
<dbReference type="InterPro" id="IPR036179">
    <property type="entry name" value="Ig-like_dom_sf"/>
</dbReference>
<dbReference type="Proteomes" id="UP001346869">
    <property type="component" value="Unassembled WGS sequence"/>
</dbReference>
<comment type="caution">
    <text evidence="10">The sequence shown here is derived from an EMBL/GenBank/DDBJ whole genome shotgun (WGS) entry which is preliminary data.</text>
</comment>
<evidence type="ECO:0000256" key="1">
    <source>
        <dbReference type="ARBA" id="ARBA00009752"/>
    </source>
</evidence>
<dbReference type="InterPro" id="IPR015621">
    <property type="entry name" value="IL-1_rcpt_fam"/>
</dbReference>
<sequence length="1090" mass="122783">MITKRVQSRYECGYCLARAGFITKLLGVYCAALQGIMMEKVVVIPMFLLLSSLTGVFPGSPTDIYVKAEEMVELYCPLNGEDNQRDAELIWTTHTSQEMDLTHNMSSAEQKRRDLLVHGRSLVIFKATAKHQGIYSCSRGNSSSQLWFRVTVNTKQRNESTHPQTCHTRESCTLICPNTPAENILNITSNSICQKEGETKDCYFTSVEEKDHGVYTCTRSYLYYGQIYNMTFTVLLDIQPKEKPEKYPVIISPHNSDVFPVYLGSTVVIDCKAVMYSDDDMMFWLSSDSFLETNSSFPVYYNYTNEINADKIQMTAALVFKEVSEEDLLQNYTCKLQTVTGRSSFVTIALAQKPRLSYVPLAVGIVSIVLVTVLTIIIYVRFQIPITLFLRDTVGCHSSTSDEKSYDAFLMCYKSDTDTGLNEYDRKCLESVLEERFGYSLCLYDRDVLPGEAVSEAVLDCIQQSRTVLLVPTSPETGPGSGLLSAIHAALVERQARLVFIKTEKTEGLRSGSLPHALQLLSEAGACVTWKGMRSMQPSSPFWKHLRCCRKKHQVKITAVQWQQHYRAMEGEIFMMPCIKSSNNHKQMVWSRTGKGSQGNQDIPCERNFTVETKHSGNYSSGSKFFLYLHVVEKASVECFKQEESSVVLELDIGGKVPCPGVSCRNNTDVIWYQGHKPVSVPERDTCVDETGQLHLCVVYREDTGVYYCDRKIIEQGHSWTFRRAVSVRVAPEPVSYPPRIPKGNMTQKVELGQPHTLVCEVFFPTEKRLLVQWYINYGGNLENMTLLPMEEQEEETVIATEIKVSRSTIIEKVTLQHLNHTYTCIAINSVGNSSVTIKLKEKTKVNLPSLVGYPFASLLLIAGLGIILHVKWLEIQILYRSHVQQGNHDKDEKEFDVFLSFVRSPSANLEGALTISLQEGPYKNKEACLSSMDLLYTEEGRSTLEVLLPQVLEDQWGYRLCLLERDILPGGAYTNDVVLAISKSQMLICVLSADYLSNSNAVFVLESGIKALLQNNTLKLLLIWTTRDSAALVQQDPPLPALVQRALKVLPSLDWSSGKTARTTSSFWRSLRKAIPSQRVNMVSLMQGQ</sequence>
<feature type="domain" description="Ig-like" evidence="9">
    <location>
        <begin position="248"/>
        <end position="349"/>
    </location>
</feature>
<dbReference type="InterPro" id="IPR007110">
    <property type="entry name" value="Ig-like_dom"/>
</dbReference>
<feature type="domain" description="TIR" evidence="8">
    <location>
        <begin position="404"/>
        <end position="550"/>
    </location>
</feature>
<evidence type="ECO:0000256" key="7">
    <source>
        <dbReference type="SAM" id="Phobius"/>
    </source>
</evidence>
<keyword evidence="11" id="KW-1185">Reference proteome</keyword>
<dbReference type="InterPro" id="IPR013783">
    <property type="entry name" value="Ig-like_fold"/>
</dbReference>
<organism evidence="10 11">
    <name type="scientific">Eleginops maclovinus</name>
    <name type="common">Patagonian blennie</name>
    <name type="synonym">Eleginus maclovinus</name>
    <dbReference type="NCBI Taxonomy" id="56733"/>
    <lineage>
        <taxon>Eukaryota</taxon>
        <taxon>Metazoa</taxon>
        <taxon>Chordata</taxon>
        <taxon>Craniata</taxon>
        <taxon>Vertebrata</taxon>
        <taxon>Euteleostomi</taxon>
        <taxon>Actinopterygii</taxon>
        <taxon>Neopterygii</taxon>
        <taxon>Teleostei</taxon>
        <taxon>Neoteleostei</taxon>
        <taxon>Acanthomorphata</taxon>
        <taxon>Eupercaria</taxon>
        <taxon>Perciformes</taxon>
        <taxon>Notothenioidei</taxon>
        <taxon>Eleginopidae</taxon>
        <taxon>Eleginops</taxon>
    </lineage>
</organism>
<keyword evidence="7" id="KW-0812">Transmembrane</keyword>
<dbReference type="PROSITE" id="PS50104">
    <property type="entry name" value="TIR"/>
    <property type="match status" value="2"/>
</dbReference>
<dbReference type="InterPro" id="IPR003599">
    <property type="entry name" value="Ig_sub"/>
</dbReference>
<evidence type="ECO:0000256" key="4">
    <source>
        <dbReference type="ARBA" id="ARBA00023157"/>
    </source>
</evidence>
<dbReference type="PANTHER" id="PTHR11890:SF6">
    <property type="entry name" value="INTERLEUKIN-18 RECEPTOR 1"/>
    <property type="match status" value="1"/>
</dbReference>
<evidence type="ECO:0000313" key="11">
    <source>
        <dbReference type="Proteomes" id="UP001346869"/>
    </source>
</evidence>
<evidence type="ECO:0000256" key="3">
    <source>
        <dbReference type="ARBA" id="ARBA00023027"/>
    </source>
</evidence>
<accession>A0AAN7Y5R3</accession>
<evidence type="ECO:0000256" key="5">
    <source>
        <dbReference type="ARBA" id="ARBA00023180"/>
    </source>
</evidence>
<feature type="domain" description="TIR" evidence="8">
    <location>
        <begin position="894"/>
        <end position="1076"/>
    </location>
</feature>
<evidence type="ECO:0000259" key="8">
    <source>
        <dbReference type="PROSITE" id="PS50104"/>
    </source>
</evidence>
<keyword evidence="7" id="KW-1133">Transmembrane helix</keyword>
<keyword evidence="6" id="KW-0393">Immunoglobulin domain</keyword>
<dbReference type="SMART" id="SM00255">
    <property type="entry name" value="TIR"/>
    <property type="match status" value="1"/>
</dbReference>
<dbReference type="GO" id="GO:0016787">
    <property type="term" value="F:hydrolase activity"/>
    <property type="evidence" value="ECO:0007669"/>
    <property type="project" value="UniProtKB-KW"/>
</dbReference>
<reference evidence="10 11" key="1">
    <citation type="journal article" date="2023" name="Genes (Basel)">
        <title>Chromosome-Level Genome Assembly and Circadian Gene Repertoire of the Patagonia Blennie Eleginops maclovinus-The Closest Ancestral Proxy of Antarctic Cryonotothenioids.</title>
        <authorList>
            <person name="Cheng C.C."/>
            <person name="Rivera-Colon A.G."/>
            <person name="Minhas B.F."/>
            <person name="Wilson L."/>
            <person name="Rayamajhi N."/>
            <person name="Vargas-Chacoff L."/>
            <person name="Catchen J.M."/>
        </authorList>
    </citation>
    <scope>NUCLEOTIDE SEQUENCE [LARGE SCALE GENOMIC DNA]</scope>
    <source>
        <strain evidence="10">JMC-PN-2008</strain>
    </source>
</reference>
<keyword evidence="4" id="KW-1015">Disulfide bond</keyword>
<keyword evidence="7" id="KW-0472">Membrane</keyword>
<dbReference type="Gene3D" id="2.60.40.10">
    <property type="entry name" value="Immunoglobulins"/>
    <property type="match status" value="5"/>
</dbReference>
<keyword evidence="2" id="KW-0378">Hydrolase</keyword>
<keyword evidence="5" id="KW-0325">Glycoprotein</keyword>
<comment type="similarity">
    <text evidence="1">Belongs to the interleukin-1 receptor family.</text>
</comment>
<name>A0AAN7Y5R3_ELEMC</name>
<dbReference type="SUPFAM" id="SSF48726">
    <property type="entry name" value="Immunoglobulin"/>
    <property type="match status" value="4"/>
</dbReference>
<dbReference type="InterPro" id="IPR035897">
    <property type="entry name" value="Toll_tir_struct_dom_sf"/>
</dbReference>
<dbReference type="PROSITE" id="PS50835">
    <property type="entry name" value="IG_LIKE"/>
    <property type="match status" value="3"/>
</dbReference>
<protein>
    <submittedName>
        <fullName evidence="10">Uncharacterized protein</fullName>
    </submittedName>
</protein>
<reference evidence="10 11" key="2">
    <citation type="journal article" date="2023" name="Mol. Biol. Evol.">
        <title>Genomics of Secondarily Temperate Adaptation in the Only Non-Antarctic Icefish.</title>
        <authorList>
            <person name="Rivera-Colon A.G."/>
            <person name="Rayamajhi N."/>
            <person name="Minhas B.F."/>
            <person name="Madrigal G."/>
            <person name="Bilyk K.T."/>
            <person name="Yoon V."/>
            <person name="Hune M."/>
            <person name="Gregory S."/>
            <person name="Cheng C.H.C."/>
            <person name="Catchen J.M."/>
        </authorList>
    </citation>
    <scope>NUCLEOTIDE SEQUENCE [LARGE SCALE GENOMIC DNA]</scope>
    <source>
        <strain evidence="10">JMC-PN-2008</strain>
    </source>
</reference>
<dbReference type="SUPFAM" id="SSF52200">
    <property type="entry name" value="Toll/Interleukin receptor TIR domain"/>
    <property type="match status" value="2"/>
</dbReference>
<dbReference type="PRINTS" id="PR01537">
    <property type="entry name" value="INTRLKN1R1F"/>
</dbReference>
<evidence type="ECO:0000256" key="2">
    <source>
        <dbReference type="ARBA" id="ARBA00022801"/>
    </source>
</evidence>
<evidence type="ECO:0000259" key="9">
    <source>
        <dbReference type="PROSITE" id="PS50835"/>
    </source>
</evidence>
<dbReference type="AlphaFoldDB" id="A0AAN7Y5R3"/>
<evidence type="ECO:0000313" key="10">
    <source>
        <dbReference type="EMBL" id="KAK5874175.1"/>
    </source>
</evidence>
<feature type="domain" description="Ig-like" evidence="9">
    <location>
        <begin position="45"/>
        <end position="153"/>
    </location>
</feature>